<keyword evidence="4" id="KW-1185">Reference proteome</keyword>
<dbReference type="Pfam" id="PF02685">
    <property type="entry name" value="Glucokinase"/>
    <property type="match status" value="1"/>
</dbReference>
<dbReference type="Gene3D" id="3.30.420.40">
    <property type="match status" value="1"/>
</dbReference>
<dbReference type="VEuPathDB" id="TrichDB:TRFO_33894"/>
<keyword evidence="1" id="KW-0808">Transferase</keyword>
<organism evidence="3 4">
    <name type="scientific">Tritrichomonas foetus</name>
    <dbReference type="NCBI Taxonomy" id="1144522"/>
    <lineage>
        <taxon>Eukaryota</taxon>
        <taxon>Metamonada</taxon>
        <taxon>Parabasalia</taxon>
        <taxon>Tritrichomonadida</taxon>
        <taxon>Tritrichomonadidae</taxon>
        <taxon>Tritrichomonas</taxon>
    </lineage>
</organism>
<accession>A0A1J4JPZ7</accession>
<evidence type="ECO:0000313" key="4">
    <source>
        <dbReference type="Proteomes" id="UP000179807"/>
    </source>
</evidence>
<dbReference type="InterPro" id="IPR043129">
    <property type="entry name" value="ATPase_NBD"/>
</dbReference>
<dbReference type="GO" id="GO:0005536">
    <property type="term" value="F:D-glucose binding"/>
    <property type="evidence" value="ECO:0007669"/>
    <property type="project" value="InterPro"/>
</dbReference>
<dbReference type="Proteomes" id="UP000179807">
    <property type="component" value="Unassembled WGS sequence"/>
</dbReference>
<sequence length="366" mass="40370">MISDKLSPMKSWKVGDKISFCLGADVGGSGIRFCVTNFHDPRQKIEPGHMKTKNVHEFYKVISDFSKAIQSVAPGAECLGSSFACAGLRKGNTVQVMNWSGSAEDQTIKIPEIDRTLFPPNHSVMMNDLEAGAYGIVSLSEMKESDQYFTKLWGPKSGSIISDKGHTIVLAMGSGLGAALVHHDIWTNTTVVIPTETGFLLSSPRGIDHPTYKEDVGNINYVSDHYYQGKNAPCFEDLASGRGLVIDYDYLIGRPSGWTAIQIVEQAKKGDAKAKLAMKKHYIYFLRAAKQIAYGMNCKSVVMALSNQVANKWLIDEIHKSLEHEFKDTTAWKATQGISVFSQTKDINVNMIGTNYMAHFAARNKV</sequence>
<dbReference type="AlphaFoldDB" id="A0A1J4JPZ7"/>
<dbReference type="GeneID" id="94844051"/>
<evidence type="ECO:0000313" key="3">
    <source>
        <dbReference type="EMBL" id="OHS99605.1"/>
    </source>
</evidence>
<dbReference type="SUPFAM" id="SSF53067">
    <property type="entry name" value="Actin-like ATPase domain"/>
    <property type="match status" value="1"/>
</dbReference>
<dbReference type="OrthoDB" id="10257118at2759"/>
<gene>
    <name evidence="3" type="primary">GK1</name>
    <name evidence="3" type="ORF">TRFO_33894</name>
</gene>
<dbReference type="GO" id="GO:0005524">
    <property type="term" value="F:ATP binding"/>
    <property type="evidence" value="ECO:0007669"/>
    <property type="project" value="InterPro"/>
</dbReference>
<proteinExistence type="predicted"/>
<comment type="caution">
    <text evidence="3">The sequence shown here is derived from an EMBL/GenBank/DDBJ whole genome shotgun (WGS) entry which is preliminary data.</text>
</comment>
<protein>
    <submittedName>
        <fullName evidence="3">Glucokinase 1</fullName>
    </submittedName>
</protein>
<dbReference type="InterPro" id="IPR003836">
    <property type="entry name" value="Glucokinase"/>
</dbReference>
<name>A0A1J4JPZ7_9EUKA</name>
<reference evidence="3" key="1">
    <citation type="submission" date="2016-10" db="EMBL/GenBank/DDBJ databases">
        <authorList>
            <person name="Benchimol M."/>
            <person name="Almeida L.G."/>
            <person name="Vasconcelos A.T."/>
            <person name="Perreira-Neves A."/>
            <person name="Rosa I.A."/>
            <person name="Tasca T."/>
            <person name="Bogo M.R."/>
            <person name="de Souza W."/>
        </authorList>
    </citation>
    <scope>NUCLEOTIDE SEQUENCE [LARGE SCALE GENOMIC DNA]</scope>
    <source>
        <strain evidence="3">K</strain>
    </source>
</reference>
<dbReference type="GO" id="GO:0004340">
    <property type="term" value="F:glucokinase activity"/>
    <property type="evidence" value="ECO:0007669"/>
    <property type="project" value="InterPro"/>
</dbReference>
<dbReference type="EMBL" id="MLAK01000996">
    <property type="protein sequence ID" value="OHS99605.1"/>
    <property type="molecule type" value="Genomic_DNA"/>
</dbReference>
<dbReference type="Gene3D" id="3.40.367.20">
    <property type="match status" value="1"/>
</dbReference>
<evidence type="ECO:0000256" key="1">
    <source>
        <dbReference type="ARBA" id="ARBA00022679"/>
    </source>
</evidence>
<dbReference type="GO" id="GO:0006096">
    <property type="term" value="P:glycolytic process"/>
    <property type="evidence" value="ECO:0007669"/>
    <property type="project" value="InterPro"/>
</dbReference>
<keyword evidence="2" id="KW-0418">Kinase</keyword>
<dbReference type="PANTHER" id="PTHR47450:SF1">
    <property type="entry name" value="GLUCOKINASE"/>
    <property type="match status" value="1"/>
</dbReference>
<dbReference type="PANTHER" id="PTHR47450">
    <property type="entry name" value="GLUCOKINASE"/>
    <property type="match status" value="1"/>
</dbReference>
<evidence type="ECO:0000256" key="2">
    <source>
        <dbReference type="ARBA" id="ARBA00022777"/>
    </source>
</evidence>
<dbReference type="RefSeq" id="XP_068352742.1">
    <property type="nucleotide sequence ID" value="XM_068509347.1"/>
</dbReference>